<gene>
    <name evidence="2" type="ORF">L484_020714</name>
</gene>
<reference evidence="3" key="1">
    <citation type="submission" date="2013-01" db="EMBL/GenBank/DDBJ databases">
        <title>Draft Genome Sequence of a Mulberry Tree, Morus notabilis C.K. Schneid.</title>
        <authorList>
            <person name="He N."/>
            <person name="Zhao S."/>
        </authorList>
    </citation>
    <scope>NUCLEOTIDE SEQUENCE</scope>
</reference>
<feature type="coiled-coil region" evidence="1">
    <location>
        <begin position="68"/>
        <end position="95"/>
    </location>
</feature>
<protein>
    <submittedName>
        <fullName evidence="2">Uncharacterized protein</fullName>
    </submittedName>
</protein>
<dbReference type="Proteomes" id="UP000030645">
    <property type="component" value="Unassembled WGS sequence"/>
</dbReference>
<proteinExistence type="predicted"/>
<name>W9QLV0_9ROSA</name>
<accession>W9QLV0</accession>
<keyword evidence="1" id="KW-0175">Coiled coil</keyword>
<dbReference type="EMBL" id="KE343785">
    <property type="protein sequence ID" value="EXB40979.1"/>
    <property type="molecule type" value="Genomic_DNA"/>
</dbReference>
<dbReference type="AlphaFoldDB" id="W9QLV0"/>
<evidence type="ECO:0000313" key="2">
    <source>
        <dbReference type="EMBL" id="EXB40979.1"/>
    </source>
</evidence>
<keyword evidence="3" id="KW-1185">Reference proteome</keyword>
<organism evidence="2 3">
    <name type="scientific">Morus notabilis</name>
    <dbReference type="NCBI Taxonomy" id="981085"/>
    <lineage>
        <taxon>Eukaryota</taxon>
        <taxon>Viridiplantae</taxon>
        <taxon>Streptophyta</taxon>
        <taxon>Embryophyta</taxon>
        <taxon>Tracheophyta</taxon>
        <taxon>Spermatophyta</taxon>
        <taxon>Magnoliopsida</taxon>
        <taxon>eudicotyledons</taxon>
        <taxon>Gunneridae</taxon>
        <taxon>Pentapetalae</taxon>
        <taxon>rosids</taxon>
        <taxon>fabids</taxon>
        <taxon>Rosales</taxon>
        <taxon>Moraceae</taxon>
        <taxon>Moreae</taxon>
        <taxon>Morus</taxon>
    </lineage>
</organism>
<evidence type="ECO:0000256" key="1">
    <source>
        <dbReference type="SAM" id="Coils"/>
    </source>
</evidence>
<sequence>MECLTTILLCTVVDKMCKNKVENITKDDLRHLYFYLTGIQKITGFALVSRYLESFKDVMKAFLGFEAIRFYKGVREKLEAEMERCKENLEKLETYASETSHFMGECLYKASEWEQMTRGDKWF</sequence>
<evidence type="ECO:0000313" key="3">
    <source>
        <dbReference type="Proteomes" id="UP000030645"/>
    </source>
</evidence>